<keyword evidence="1" id="KW-1133">Transmembrane helix</keyword>
<dbReference type="SMART" id="SM00014">
    <property type="entry name" value="acidPPc"/>
    <property type="match status" value="1"/>
</dbReference>
<dbReference type="PANTHER" id="PTHR14969:SF13">
    <property type="entry name" value="AT30094P"/>
    <property type="match status" value="1"/>
</dbReference>
<sequence>MRDITAMGGVALRNIAALIGITALVLLHQKRQAAILAMIILSGWLAETAVKYSVERARPDILGQLTHAGGPSFPSGHSFNAALVALALTLAFTPFVNTPILRKFLVCTAVALSFLVAFSRVWLGVHYVSDVMAGWLGGTAWALCSAQFFATSGPHTATETCE</sequence>
<dbReference type="EMBL" id="WTYQ01000001">
    <property type="protein sequence ID" value="MXP24950.1"/>
    <property type="molecule type" value="Genomic_DNA"/>
</dbReference>
<dbReference type="SUPFAM" id="SSF48317">
    <property type="entry name" value="Acid phosphatase/Vanadium-dependent haloperoxidase"/>
    <property type="match status" value="1"/>
</dbReference>
<feature type="domain" description="Phosphatidic acid phosphatase type 2/haloperoxidase" evidence="2">
    <location>
        <begin position="33"/>
        <end position="146"/>
    </location>
</feature>
<feature type="transmembrane region" description="Helical" evidence="1">
    <location>
        <begin position="104"/>
        <end position="123"/>
    </location>
</feature>
<dbReference type="InterPro" id="IPR036938">
    <property type="entry name" value="PAP2/HPO_sf"/>
</dbReference>
<evidence type="ECO:0000313" key="3">
    <source>
        <dbReference type="EMBL" id="MXP24950.1"/>
    </source>
</evidence>
<feature type="transmembrane region" description="Helical" evidence="1">
    <location>
        <begin position="34"/>
        <end position="54"/>
    </location>
</feature>
<dbReference type="AlphaFoldDB" id="A0A845A438"/>
<dbReference type="InterPro" id="IPR000326">
    <property type="entry name" value="PAP2/HPO"/>
</dbReference>
<evidence type="ECO:0000313" key="4">
    <source>
        <dbReference type="Proteomes" id="UP000460561"/>
    </source>
</evidence>
<dbReference type="CDD" id="cd03392">
    <property type="entry name" value="PAP2_like_2"/>
    <property type="match status" value="1"/>
</dbReference>
<accession>A0A845A438</accession>
<dbReference type="RefSeq" id="WP_160738131.1">
    <property type="nucleotide sequence ID" value="NZ_WTYQ01000001.1"/>
</dbReference>
<dbReference type="Proteomes" id="UP000460561">
    <property type="component" value="Unassembled WGS sequence"/>
</dbReference>
<keyword evidence="1" id="KW-0812">Transmembrane</keyword>
<dbReference type="Pfam" id="PF01569">
    <property type="entry name" value="PAP2"/>
    <property type="match status" value="1"/>
</dbReference>
<dbReference type="Gene3D" id="1.20.144.10">
    <property type="entry name" value="Phosphatidic acid phosphatase type 2/haloperoxidase"/>
    <property type="match status" value="1"/>
</dbReference>
<dbReference type="OrthoDB" id="9801622at2"/>
<keyword evidence="4" id="KW-1185">Reference proteome</keyword>
<organism evidence="3 4">
    <name type="scientific">Altericroceibacterium indicum</name>
    <dbReference type="NCBI Taxonomy" id="374177"/>
    <lineage>
        <taxon>Bacteria</taxon>
        <taxon>Pseudomonadati</taxon>
        <taxon>Pseudomonadota</taxon>
        <taxon>Alphaproteobacteria</taxon>
        <taxon>Sphingomonadales</taxon>
        <taxon>Erythrobacteraceae</taxon>
        <taxon>Altericroceibacterium</taxon>
    </lineage>
</organism>
<feature type="transmembrane region" description="Helical" evidence="1">
    <location>
        <begin position="6"/>
        <end position="27"/>
    </location>
</feature>
<keyword evidence="1" id="KW-0472">Membrane</keyword>
<dbReference type="PANTHER" id="PTHR14969">
    <property type="entry name" value="SPHINGOSINE-1-PHOSPHATE PHOSPHOHYDROLASE"/>
    <property type="match status" value="1"/>
</dbReference>
<name>A0A845A438_9SPHN</name>
<evidence type="ECO:0000256" key="1">
    <source>
        <dbReference type="SAM" id="Phobius"/>
    </source>
</evidence>
<proteinExistence type="predicted"/>
<feature type="transmembrane region" description="Helical" evidence="1">
    <location>
        <begin position="74"/>
        <end position="92"/>
    </location>
</feature>
<protein>
    <submittedName>
        <fullName evidence="3">Phosphatase PAP2 family protein</fullName>
    </submittedName>
</protein>
<evidence type="ECO:0000259" key="2">
    <source>
        <dbReference type="SMART" id="SM00014"/>
    </source>
</evidence>
<reference evidence="3 4" key="1">
    <citation type="submission" date="2019-12" db="EMBL/GenBank/DDBJ databases">
        <title>Genomic-based taxomic classification of the family Erythrobacteraceae.</title>
        <authorList>
            <person name="Xu L."/>
        </authorList>
    </citation>
    <scope>NUCLEOTIDE SEQUENCE [LARGE SCALE GENOMIC DNA]</scope>
    <source>
        <strain evidence="3 4">DSM 18604</strain>
    </source>
</reference>
<gene>
    <name evidence="3" type="ORF">GRI39_02670</name>
</gene>
<comment type="caution">
    <text evidence="3">The sequence shown here is derived from an EMBL/GenBank/DDBJ whole genome shotgun (WGS) entry which is preliminary data.</text>
</comment>